<keyword evidence="3" id="KW-1185">Reference proteome</keyword>
<evidence type="ECO:0000259" key="1">
    <source>
        <dbReference type="Pfam" id="PF24764"/>
    </source>
</evidence>
<gene>
    <name evidence="2" type="ORF">P5673_026518</name>
</gene>
<protein>
    <recommendedName>
        <fullName evidence="1">Integrase core domain-containing protein</fullName>
    </recommendedName>
</protein>
<proteinExistence type="predicted"/>
<dbReference type="EMBL" id="JARQWQ010000087">
    <property type="protein sequence ID" value="KAK2552432.1"/>
    <property type="molecule type" value="Genomic_DNA"/>
</dbReference>
<comment type="caution">
    <text evidence="2">The sequence shown here is derived from an EMBL/GenBank/DDBJ whole genome shotgun (WGS) entry which is preliminary data.</text>
</comment>
<feature type="domain" description="Integrase core" evidence="1">
    <location>
        <begin position="141"/>
        <end position="166"/>
    </location>
</feature>
<feature type="domain" description="Integrase core" evidence="1">
    <location>
        <begin position="169"/>
        <end position="275"/>
    </location>
</feature>
<sequence length="327" mass="38079">MALRIKCNSFGSQKPRCVHTGEDGGPPVFEIPKSVLECFLDEGFLIVENARIMSVSESTIYRRTRCFGLSKMEFSAITDEELDRQIDEITLRFPNCGQVLLKQLLAGRGVKVPRANLRNSINKVDRRGVQFQKKGRLQRRVYNIRAPNCLWHVDTNHKLIRWNIIIIVNVSIADFMIEKRGPNRGSIITRKSTHNQHIERSWRDLYQGVLHFYYELFLFMEDKNILAVLHYIYLSEINAKLDVWRNASAHHRVRTTRSTPLQLWIAGHIKDLDMNDVTIDYESYGIEDIVNNNQGEQHWPVFPPPQIAFDENCQSELDSQNYTSVNY</sequence>
<name>A0AAD9Q0F1_ACRCE</name>
<evidence type="ECO:0000313" key="2">
    <source>
        <dbReference type="EMBL" id="KAK2552432.1"/>
    </source>
</evidence>
<reference evidence="2" key="1">
    <citation type="journal article" date="2023" name="G3 (Bethesda)">
        <title>Whole genome assembly and annotation of the endangered Caribbean coral Acropora cervicornis.</title>
        <authorList>
            <person name="Selwyn J.D."/>
            <person name="Vollmer S.V."/>
        </authorList>
    </citation>
    <scope>NUCLEOTIDE SEQUENCE</scope>
    <source>
        <strain evidence="2">K2</strain>
    </source>
</reference>
<dbReference type="PANTHER" id="PTHR46791:SF7">
    <property type="entry name" value="INTEGRASE CATALYTIC DOMAIN-CONTAINING PROTEIN"/>
    <property type="match status" value="1"/>
</dbReference>
<dbReference type="Pfam" id="PF24764">
    <property type="entry name" value="rva_4"/>
    <property type="match status" value="2"/>
</dbReference>
<reference evidence="2" key="2">
    <citation type="journal article" date="2023" name="Science">
        <title>Genomic signatures of disease resistance in endangered staghorn corals.</title>
        <authorList>
            <person name="Vollmer S.V."/>
            <person name="Selwyn J.D."/>
            <person name="Despard B.A."/>
            <person name="Roesel C.L."/>
        </authorList>
    </citation>
    <scope>NUCLEOTIDE SEQUENCE</scope>
    <source>
        <strain evidence="2">K2</strain>
    </source>
</reference>
<evidence type="ECO:0000313" key="3">
    <source>
        <dbReference type="Proteomes" id="UP001249851"/>
    </source>
</evidence>
<dbReference type="InterPro" id="IPR058913">
    <property type="entry name" value="Integrase_dom_put"/>
</dbReference>
<dbReference type="Proteomes" id="UP001249851">
    <property type="component" value="Unassembled WGS sequence"/>
</dbReference>
<organism evidence="2 3">
    <name type="scientific">Acropora cervicornis</name>
    <name type="common">Staghorn coral</name>
    <dbReference type="NCBI Taxonomy" id="6130"/>
    <lineage>
        <taxon>Eukaryota</taxon>
        <taxon>Metazoa</taxon>
        <taxon>Cnidaria</taxon>
        <taxon>Anthozoa</taxon>
        <taxon>Hexacorallia</taxon>
        <taxon>Scleractinia</taxon>
        <taxon>Astrocoeniina</taxon>
        <taxon>Acroporidae</taxon>
        <taxon>Acropora</taxon>
    </lineage>
</organism>
<dbReference type="PANTHER" id="PTHR46791">
    <property type="entry name" value="EXPRESSED PROTEIN"/>
    <property type="match status" value="1"/>
</dbReference>
<accession>A0AAD9Q0F1</accession>
<dbReference type="AlphaFoldDB" id="A0AAD9Q0F1"/>